<evidence type="ECO:0000313" key="2">
    <source>
        <dbReference type="EMBL" id="KAJ1194564.1"/>
    </source>
</evidence>
<protein>
    <submittedName>
        <fullName evidence="2">Uncharacterized protein</fullName>
    </submittedName>
</protein>
<proteinExistence type="predicted"/>
<dbReference type="EMBL" id="JANPWB010000004">
    <property type="protein sequence ID" value="KAJ1194564.1"/>
    <property type="molecule type" value="Genomic_DNA"/>
</dbReference>
<accession>A0AAV7V1V3</accession>
<dbReference type="Proteomes" id="UP001066276">
    <property type="component" value="Chromosome 2_2"/>
</dbReference>
<evidence type="ECO:0000313" key="3">
    <source>
        <dbReference type="Proteomes" id="UP001066276"/>
    </source>
</evidence>
<gene>
    <name evidence="2" type="ORF">NDU88_003852</name>
</gene>
<keyword evidence="3" id="KW-1185">Reference proteome</keyword>
<feature type="region of interest" description="Disordered" evidence="1">
    <location>
        <begin position="1"/>
        <end position="40"/>
    </location>
</feature>
<organism evidence="2 3">
    <name type="scientific">Pleurodeles waltl</name>
    <name type="common">Iberian ribbed newt</name>
    <dbReference type="NCBI Taxonomy" id="8319"/>
    <lineage>
        <taxon>Eukaryota</taxon>
        <taxon>Metazoa</taxon>
        <taxon>Chordata</taxon>
        <taxon>Craniata</taxon>
        <taxon>Vertebrata</taxon>
        <taxon>Euteleostomi</taxon>
        <taxon>Amphibia</taxon>
        <taxon>Batrachia</taxon>
        <taxon>Caudata</taxon>
        <taxon>Salamandroidea</taxon>
        <taxon>Salamandridae</taxon>
        <taxon>Pleurodelinae</taxon>
        <taxon>Pleurodeles</taxon>
    </lineage>
</organism>
<evidence type="ECO:0000256" key="1">
    <source>
        <dbReference type="SAM" id="MobiDB-lite"/>
    </source>
</evidence>
<comment type="caution">
    <text evidence="2">The sequence shown here is derived from an EMBL/GenBank/DDBJ whole genome shotgun (WGS) entry which is preliminary data.</text>
</comment>
<dbReference type="AlphaFoldDB" id="A0AAV7V1V3"/>
<reference evidence="2" key="1">
    <citation type="journal article" date="2022" name="bioRxiv">
        <title>Sequencing and chromosome-scale assembly of the giantPleurodeles waltlgenome.</title>
        <authorList>
            <person name="Brown T."/>
            <person name="Elewa A."/>
            <person name="Iarovenko S."/>
            <person name="Subramanian E."/>
            <person name="Araus A.J."/>
            <person name="Petzold A."/>
            <person name="Susuki M."/>
            <person name="Suzuki K.-i.T."/>
            <person name="Hayashi T."/>
            <person name="Toyoda A."/>
            <person name="Oliveira C."/>
            <person name="Osipova E."/>
            <person name="Leigh N.D."/>
            <person name="Simon A."/>
            <person name="Yun M.H."/>
        </authorList>
    </citation>
    <scope>NUCLEOTIDE SEQUENCE</scope>
    <source>
        <strain evidence="2">20211129_DDA</strain>
        <tissue evidence="2">Liver</tissue>
    </source>
</reference>
<name>A0AAV7V1V3_PLEWA</name>
<sequence>MPDSRCTPGADLKSQAPCDRKHLPPRHSQRETGAWCQGPAQSRSTLGAAQAQRVRDAACLAGALMRHDSSAQAQIGFDRLQPVHHITLFHGRL</sequence>